<sequence>MKRVFFLLLLLAAIGGGTGVFAKIALREIPPFSFTALRFLLTTLVLFLWNFRYRSGRSASYPRAAYLIPLLLTGNIVLFAFGIRWTGATTSQIIYTAAPIIIAIFSWRFLSQRITGKIALGILVGLIGVVIAIVPGSAGTTVSVFGPIFIGGAVISFSLYSVFSKRYLNNTPPRDIVFIFSWMTALITTALAISDVWQYPYWWRHVSVEAIAGLSFVGLFGTILYYILHQLILQKASPTAASMTLMLQPFTAFLLASLFLGERMTLPLFLGMILTIAGAWLVTRQSRIAPL</sequence>
<feature type="transmembrane region" description="Helical" evidence="6">
    <location>
        <begin position="93"/>
        <end position="111"/>
    </location>
</feature>
<evidence type="ECO:0000313" key="9">
    <source>
        <dbReference type="Proteomes" id="UP000179047"/>
    </source>
</evidence>
<evidence type="ECO:0000259" key="7">
    <source>
        <dbReference type="Pfam" id="PF00892"/>
    </source>
</evidence>
<dbReference type="PANTHER" id="PTHR32322">
    <property type="entry name" value="INNER MEMBRANE TRANSPORTER"/>
    <property type="match status" value="1"/>
</dbReference>
<feature type="transmembrane region" description="Helical" evidence="6">
    <location>
        <begin position="118"/>
        <end position="138"/>
    </location>
</feature>
<evidence type="ECO:0000256" key="1">
    <source>
        <dbReference type="ARBA" id="ARBA00004141"/>
    </source>
</evidence>
<feature type="transmembrane region" description="Helical" evidence="6">
    <location>
        <begin position="32"/>
        <end position="52"/>
    </location>
</feature>
<dbReference type="InterPro" id="IPR037185">
    <property type="entry name" value="EmrE-like"/>
</dbReference>
<comment type="similarity">
    <text evidence="2">Belongs to the EamA transporter family.</text>
</comment>
<feature type="transmembrane region" description="Helical" evidence="6">
    <location>
        <begin position="266"/>
        <end position="283"/>
    </location>
</feature>
<accession>A0A1F8GXK5</accession>
<comment type="caution">
    <text evidence="8">The sequence shown here is derived from an EMBL/GenBank/DDBJ whole genome shotgun (WGS) entry which is preliminary data.</text>
</comment>
<dbReference type="Gene3D" id="1.10.3730.20">
    <property type="match status" value="1"/>
</dbReference>
<dbReference type="Proteomes" id="UP000179047">
    <property type="component" value="Unassembled WGS sequence"/>
</dbReference>
<evidence type="ECO:0000256" key="5">
    <source>
        <dbReference type="ARBA" id="ARBA00023136"/>
    </source>
</evidence>
<gene>
    <name evidence="8" type="ORF">A3A33_01660</name>
</gene>
<dbReference type="EMBL" id="MGKP01000001">
    <property type="protein sequence ID" value="OGN30011.1"/>
    <property type="molecule type" value="Genomic_DNA"/>
</dbReference>
<feature type="transmembrane region" description="Helical" evidence="6">
    <location>
        <begin position="144"/>
        <end position="163"/>
    </location>
</feature>
<dbReference type="AlphaFoldDB" id="A0A1F8GXK5"/>
<evidence type="ECO:0000256" key="2">
    <source>
        <dbReference type="ARBA" id="ARBA00007362"/>
    </source>
</evidence>
<protein>
    <recommendedName>
        <fullName evidence="7">EamA domain-containing protein</fullName>
    </recommendedName>
</protein>
<keyword evidence="5 6" id="KW-0472">Membrane</keyword>
<evidence type="ECO:0000256" key="4">
    <source>
        <dbReference type="ARBA" id="ARBA00022989"/>
    </source>
</evidence>
<feature type="transmembrane region" description="Helical" evidence="6">
    <location>
        <begin position="206"/>
        <end position="228"/>
    </location>
</feature>
<feature type="domain" description="EamA" evidence="7">
    <location>
        <begin position="6"/>
        <end position="132"/>
    </location>
</feature>
<keyword evidence="4 6" id="KW-1133">Transmembrane helix</keyword>
<dbReference type="GO" id="GO:0016020">
    <property type="term" value="C:membrane"/>
    <property type="evidence" value="ECO:0007669"/>
    <property type="project" value="UniProtKB-SubCell"/>
</dbReference>
<evidence type="ECO:0000256" key="6">
    <source>
        <dbReference type="SAM" id="Phobius"/>
    </source>
</evidence>
<feature type="transmembrane region" description="Helical" evidence="6">
    <location>
        <begin position="175"/>
        <end position="194"/>
    </location>
</feature>
<proteinExistence type="inferred from homology"/>
<dbReference type="STRING" id="1802701.A3A33_01660"/>
<feature type="domain" description="EamA" evidence="7">
    <location>
        <begin position="145"/>
        <end position="283"/>
    </location>
</feature>
<dbReference type="PANTHER" id="PTHR32322:SF2">
    <property type="entry name" value="EAMA DOMAIN-CONTAINING PROTEIN"/>
    <property type="match status" value="1"/>
</dbReference>
<feature type="transmembrane region" description="Helical" evidence="6">
    <location>
        <begin position="64"/>
        <end position="87"/>
    </location>
</feature>
<keyword evidence="3 6" id="KW-0812">Transmembrane</keyword>
<dbReference type="InterPro" id="IPR050638">
    <property type="entry name" value="AA-Vitamin_Transporters"/>
</dbReference>
<dbReference type="SUPFAM" id="SSF103481">
    <property type="entry name" value="Multidrug resistance efflux transporter EmrE"/>
    <property type="match status" value="2"/>
</dbReference>
<evidence type="ECO:0000313" key="8">
    <source>
        <dbReference type="EMBL" id="OGN30011.1"/>
    </source>
</evidence>
<feature type="transmembrane region" description="Helical" evidence="6">
    <location>
        <begin position="240"/>
        <end position="260"/>
    </location>
</feature>
<organism evidence="8 9">
    <name type="scientific">Candidatus Yanofskybacteria bacterium RIFCSPLOWO2_01_FULL_49_25</name>
    <dbReference type="NCBI Taxonomy" id="1802701"/>
    <lineage>
        <taxon>Bacteria</taxon>
        <taxon>Candidatus Yanofskyibacteriota</taxon>
    </lineage>
</organism>
<name>A0A1F8GXK5_9BACT</name>
<comment type="subcellular location">
    <subcellularLocation>
        <location evidence="1">Membrane</location>
        <topology evidence="1">Multi-pass membrane protein</topology>
    </subcellularLocation>
</comment>
<evidence type="ECO:0000256" key="3">
    <source>
        <dbReference type="ARBA" id="ARBA00022692"/>
    </source>
</evidence>
<dbReference type="Pfam" id="PF00892">
    <property type="entry name" value="EamA"/>
    <property type="match status" value="2"/>
</dbReference>
<dbReference type="InterPro" id="IPR000620">
    <property type="entry name" value="EamA_dom"/>
</dbReference>
<reference evidence="8 9" key="1">
    <citation type="journal article" date="2016" name="Nat. Commun.">
        <title>Thousands of microbial genomes shed light on interconnected biogeochemical processes in an aquifer system.</title>
        <authorList>
            <person name="Anantharaman K."/>
            <person name="Brown C.T."/>
            <person name="Hug L.A."/>
            <person name="Sharon I."/>
            <person name="Castelle C.J."/>
            <person name="Probst A.J."/>
            <person name="Thomas B.C."/>
            <person name="Singh A."/>
            <person name="Wilkins M.J."/>
            <person name="Karaoz U."/>
            <person name="Brodie E.L."/>
            <person name="Williams K.H."/>
            <person name="Hubbard S.S."/>
            <person name="Banfield J.F."/>
        </authorList>
    </citation>
    <scope>NUCLEOTIDE SEQUENCE [LARGE SCALE GENOMIC DNA]</scope>
</reference>